<accession>A0A085Z620</accession>
<organism evidence="2 3">
    <name type="scientific">Chryseobacterium formosense</name>
    <dbReference type="NCBI Taxonomy" id="236814"/>
    <lineage>
        <taxon>Bacteria</taxon>
        <taxon>Pseudomonadati</taxon>
        <taxon>Bacteroidota</taxon>
        <taxon>Flavobacteriia</taxon>
        <taxon>Flavobacteriales</taxon>
        <taxon>Weeksellaceae</taxon>
        <taxon>Chryseobacterium group</taxon>
        <taxon>Chryseobacterium</taxon>
    </lineage>
</organism>
<feature type="transmembrane region" description="Helical" evidence="1">
    <location>
        <begin position="203"/>
        <end position="223"/>
    </location>
</feature>
<proteinExistence type="predicted"/>
<feature type="transmembrane region" description="Helical" evidence="1">
    <location>
        <begin position="174"/>
        <end position="196"/>
    </location>
</feature>
<evidence type="ECO:0000256" key="1">
    <source>
        <dbReference type="SAM" id="Phobius"/>
    </source>
</evidence>
<dbReference type="EMBL" id="JPRP01000001">
    <property type="protein sequence ID" value="KFE99883.1"/>
    <property type="molecule type" value="Genomic_DNA"/>
</dbReference>
<comment type="caution">
    <text evidence="2">The sequence shown here is derived from an EMBL/GenBank/DDBJ whole genome shotgun (WGS) entry which is preliminary data.</text>
</comment>
<feature type="transmembrane region" description="Helical" evidence="1">
    <location>
        <begin position="150"/>
        <end position="168"/>
    </location>
</feature>
<feature type="transmembrane region" description="Helical" evidence="1">
    <location>
        <begin position="229"/>
        <end position="248"/>
    </location>
</feature>
<dbReference type="AlphaFoldDB" id="A0A085Z620"/>
<sequence length="373" mass="44452">MKYNKWEIKSEIDQVNLLLKVTAFFWAIMKLWTYKKWIVDRLYPVIPTFDFLENIPGFVHSVLFCSSLVFLSLIFFKQEKRLIILLFLFSEVLSCLLDVVRWQPWEYMYLCIFGVILINYRKPKNIIILIHLFLVSMYLFSGLHKMNRVFLNDVWVNTILIDLLGISLDTVLKYKLFFIGLIIPFFEVLFAGLLLFSKNKKKISFYLIAIHLAVLIILGPFGLNFNSVIWFWNLALIFVLIILYNKPFEIIGAKNILIHNFYWLILWFVMPVFSFFGRWYQYLSFNLYSGKGEQMYIYFLRKDFVKSEFGSITIYNHKPSVNLHNWAMKELNSAPIPEMEVYLKIGEEIKKRYGKDHVKVILYNSANKKITEL</sequence>
<evidence type="ECO:0000313" key="2">
    <source>
        <dbReference type="EMBL" id="KFE99883.1"/>
    </source>
</evidence>
<feature type="transmembrane region" description="Helical" evidence="1">
    <location>
        <begin position="82"/>
        <end position="100"/>
    </location>
</feature>
<dbReference type="OrthoDB" id="1196478at2"/>
<dbReference type="eggNOG" id="ENOG5030W5G">
    <property type="taxonomic scope" value="Bacteria"/>
</dbReference>
<feature type="transmembrane region" description="Helical" evidence="1">
    <location>
        <begin position="260"/>
        <end position="280"/>
    </location>
</feature>
<keyword evidence="1" id="KW-0472">Membrane</keyword>
<feature type="transmembrane region" description="Helical" evidence="1">
    <location>
        <begin position="54"/>
        <end position="75"/>
    </location>
</feature>
<keyword evidence="1" id="KW-1133">Transmembrane helix</keyword>
<name>A0A085Z620_9FLAO</name>
<evidence type="ECO:0000313" key="3">
    <source>
        <dbReference type="Proteomes" id="UP000028713"/>
    </source>
</evidence>
<keyword evidence="3" id="KW-1185">Reference proteome</keyword>
<dbReference type="Proteomes" id="UP000028713">
    <property type="component" value="Unassembled WGS sequence"/>
</dbReference>
<dbReference type="RefSeq" id="WP_034673748.1">
    <property type="nucleotide sequence ID" value="NZ_FPAP01000002.1"/>
</dbReference>
<gene>
    <name evidence="2" type="ORF">IX39_04305</name>
</gene>
<evidence type="ECO:0008006" key="4">
    <source>
        <dbReference type="Google" id="ProtNLM"/>
    </source>
</evidence>
<reference evidence="2 3" key="1">
    <citation type="submission" date="2014-07" db="EMBL/GenBank/DDBJ databases">
        <title>Genome of Chryseobacterium formosense LMG 24722.</title>
        <authorList>
            <person name="Pipes S.E."/>
            <person name="Stropko S.J."/>
            <person name="Newman J.D."/>
        </authorList>
    </citation>
    <scope>NUCLEOTIDE SEQUENCE [LARGE SCALE GENOMIC DNA]</scope>
    <source>
        <strain evidence="2 3">LMG 24722</strain>
    </source>
</reference>
<protein>
    <recommendedName>
        <fullName evidence="4">HTTM domain-containing protein</fullName>
    </recommendedName>
</protein>
<feature type="transmembrane region" description="Helical" evidence="1">
    <location>
        <begin position="15"/>
        <end position="34"/>
    </location>
</feature>
<keyword evidence="1" id="KW-0812">Transmembrane</keyword>
<feature type="transmembrane region" description="Helical" evidence="1">
    <location>
        <begin position="126"/>
        <end position="143"/>
    </location>
</feature>